<protein>
    <submittedName>
        <fullName evidence="1">Tetratricopeptide repeat</fullName>
    </submittedName>
</protein>
<dbReference type="AlphaFoldDB" id="A0A834X4A5"/>
<dbReference type="Proteomes" id="UP000634136">
    <property type="component" value="Unassembled WGS sequence"/>
</dbReference>
<dbReference type="Pfam" id="PF13181">
    <property type="entry name" value="TPR_8"/>
    <property type="match status" value="1"/>
</dbReference>
<keyword evidence="2" id="KW-1185">Reference proteome</keyword>
<dbReference type="Pfam" id="PF14559">
    <property type="entry name" value="TPR_19"/>
    <property type="match status" value="1"/>
</dbReference>
<evidence type="ECO:0000313" key="2">
    <source>
        <dbReference type="Proteomes" id="UP000634136"/>
    </source>
</evidence>
<dbReference type="GO" id="GO:0006396">
    <property type="term" value="P:RNA processing"/>
    <property type="evidence" value="ECO:0007669"/>
    <property type="project" value="InterPro"/>
</dbReference>
<dbReference type="SMART" id="SM00386">
    <property type="entry name" value="HAT"/>
    <property type="match status" value="8"/>
</dbReference>
<organism evidence="1 2">
    <name type="scientific">Senna tora</name>
    <dbReference type="NCBI Taxonomy" id="362788"/>
    <lineage>
        <taxon>Eukaryota</taxon>
        <taxon>Viridiplantae</taxon>
        <taxon>Streptophyta</taxon>
        <taxon>Embryophyta</taxon>
        <taxon>Tracheophyta</taxon>
        <taxon>Spermatophyta</taxon>
        <taxon>Magnoliopsida</taxon>
        <taxon>eudicotyledons</taxon>
        <taxon>Gunneridae</taxon>
        <taxon>Pentapetalae</taxon>
        <taxon>rosids</taxon>
        <taxon>fabids</taxon>
        <taxon>Fabales</taxon>
        <taxon>Fabaceae</taxon>
        <taxon>Caesalpinioideae</taxon>
        <taxon>Cassia clade</taxon>
        <taxon>Senna</taxon>
    </lineage>
</organism>
<dbReference type="SUPFAM" id="SSF48452">
    <property type="entry name" value="TPR-like"/>
    <property type="match status" value="2"/>
</dbReference>
<proteinExistence type="predicted"/>
<evidence type="ECO:0000313" key="1">
    <source>
        <dbReference type="EMBL" id="KAF7837415.1"/>
    </source>
</evidence>
<accession>A0A834X4A5</accession>
<dbReference type="PANTHER" id="PTHR26312:SF221">
    <property type="entry name" value="OS04G0510600 PROTEIN"/>
    <property type="match status" value="1"/>
</dbReference>
<gene>
    <name evidence="1" type="ORF">G2W53_005897</name>
</gene>
<dbReference type="PANTHER" id="PTHR26312">
    <property type="entry name" value="TETRATRICOPEPTIDE REPEAT PROTEIN 5"/>
    <property type="match status" value="1"/>
</dbReference>
<reference evidence="1" key="1">
    <citation type="submission" date="2020-09" db="EMBL/GenBank/DDBJ databases">
        <title>Genome-Enabled Discovery of Anthraquinone Biosynthesis in Senna tora.</title>
        <authorList>
            <person name="Kang S.-H."/>
            <person name="Pandey R.P."/>
            <person name="Lee C.-M."/>
            <person name="Sim J.-S."/>
            <person name="Jeong J.-T."/>
            <person name="Choi B.-S."/>
            <person name="Jung M."/>
            <person name="Ginzburg D."/>
            <person name="Zhao K."/>
            <person name="Won S.Y."/>
            <person name="Oh T.-J."/>
            <person name="Yu Y."/>
            <person name="Kim N.-H."/>
            <person name="Lee O.R."/>
            <person name="Lee T.-H."/>
            <person name="Bashyal P."/>
            <person name="Kim T.-S."/>
            <person name="Lee W.-H."/>
            <person name="Kawkins C."/>
            <person name="Kim C.-K."/>
            <person name="Kim J.S."/>
            <person name="Ahn B.O."/>
            <person name="Rhee S.Y."/>
            <person name="Sohng J.K."/>
        </authorList>
    </citation>
    <scope>NUCLEOTIDE SEQUENCE</scope>
    <source>
        <tissue evidence="1">Leaf</tissue>
    </source>
</reference>
<dbReference type="InterPro" id="IPR003107">
    <property type="entry name" value="HAT"/>
</dbReference>
<dbReference type="EMBL" id="JAAIUW010000003">
    <property type="protein sequence ID" value="KAF7837415.1"/>
    <property type="molecule type" value="Genomic_DNA"/>
</dbReference>
<dbReference type="OrthoDB" id="1919713at2759"/>
<name>A0A834X4A5_9FABA</name>
<sequence length="529" mass="59970">MDDLDNSKSSIEDDSHDHQLPLRTAPSFAIYNAGDGFGDEDTVAQEVLKRTITIGQSIDDAMDSGEFSFDKKGMDLIEEDGENEKDGFTGTLKSDVEPASPPMYLAAGLGVDTTGFGFDNCTRDDLFLPNLDGSRDVEEYYNKMVEEYPCHPFILRNYAQILQSKGDLHGAENYFLHATLADPNNGEILVEYAKLIWDLYHDKERAMEYFERAAQAASPDSDVLAAYASFLWEIEDDGKEGEKNETNCEVQNDNNEQNIKHVNPPKQESKNVDIEDYFKKMIEENPTNPLFLKNYAQFLIQSRGDLNGAEECLSRATLADPDDGEILMQYAKLVWDLHQDKGRALCYFERAAKASPSDSHILAAYASFLWETEDDEDEGEKYDTNSEQNDKHEQYIKIVKDGKVEIHAADITSLKCEKDGSVKDYYKKMIDENPDNSSFLKSYALFLIQSKKDLKAAEEYYSRAIVADPGDGEMISEYAKLEWELHRDWRKALSHFEQAVQATPENSNVLAAYACFLWETEDGEAEISR</sequence>
<dbReference type="InterPro" id="IPR019734">
    <property type="entry name" value="TPR_rpt"/>
</dbReference>
<dbReference type="InterPro" id="IPR011990">
    <property type="entry name" value="TPR-like_helical_dom_sf"/>
</dbReference>
<comment type="caution">
    <text evidence="1">The sequence shown here is derived from an EMBL/GenBank/DDBJ whole genome shotgun (WGS) entry which is preliminary data.</text>
</comment>
<dbReference type="Gene3D" id="1.25.40.10">
    <property type="entry name" value="Tetratricopeptide repeat domain"/>
    <property type="match status" value="3"/>
</dbReference>